<keyword evidence="3 9" id="KW-0597">Phosphoprotein</keyword>
<protein>
    <recommendedName>
        <fullName evidence="2">histidine kinase</fullName>
        <ecNumber evidence="2">2.7.13.3</ecNumber>
    </recommendedName>
</protein>
<evidence type="ECO:0000256" key="1">
    <source>
        <dbReference type="ARBA" id="ARBA00000085"/>
    </source>
</evidence>
<keyword evidence="10" id="KW-0812">Transmembrane</keyword>
<dbReference type="Gene3D" id="3.30.450.20">
    <property type="entry name" value="PAS domain"/>
    <property type="match status" value="1"/>
</dbReference>
<dbReference type="InterPro" id="IPR036890">
    <property type="entry name" value="HATPase_C_sf"/>
</dbReference>
<gene>
    <name evidence="13" type="ORF">XM47_17750</name>
</gene>
<dbReference type="PRINTS" id="PR00344">
    <property type="entry name" value="BCTRLSENSOR"/>
</dbReference>
<evidence type="ECO:0000256" key="9">
    <source>
        <dbReference type="PROSITE-ProRule" id="PRU00169"/>
    </source>
</evidence>
<dbReference type="InterPro" id="IPR000014">
    <property type="entry name" value="PAS"/>
</dbReference>
<evidence type="ECO:0000256" key="4">
    <source>
        <dbReference type="ARBA" id="ARBA00022679"/>
    </source>
</evidence>
<dbReference type="SUPFAM" id="SSF55785">
    <property type="entry name" value="PYP-like sensor domain (PAS domain)"/>
    <property type="match status" value="1"/>
</dbReference>
<evidence type="ECO:0000256" key="3">
    <source>
        <dbReference type="ARBA" id="ARBA00022553"/>
    </source>
</evidence>
<dbReference type="PROSITE" id="PS50109">
    <property type="entry name" value="HIS_KIN"/>
    <property type="match status" value="1"/>
</dbReference>
<evidence type="ECO:0000259" key="11">
    <source>
        <dbReference type="PROSITE" id="PS50109"/>
    </source>
</evidence>
<dbReference type="PANTHER" id="PTHR43065:SF46">
    <property type="entry name" value="C4-DICARBOXYLATE TRANSPORT SENSOR PROTEIN DCTB"/>
    <property type="match status" value="1"/>
</dbReference>
<dbReference type="AlphaFoldDB" id="A0A0J8JHA3"/>
<dbReference type="Pfam" id="PF02518">
    <property type="entry name" value="HATPase_c"/>
    <property type="match status" value="1"/>
</dbReference>
<dbReference type="InterPro" id="IPR035965">
    <property type="entry name" value="PAS-like_dom_sf"/>
</dbReference>
<dbReference type="InterPro" id="IPR036097">
    <property type="entry name" value="HisK_dim/P_sf"/>
</dbReference>
<keyword evidence="14" id="KW-1185">Reference proteome</keyword>
<dbReference type="SMART" id="SM00448">
    <property type="entry name" value="REC"/>
    <property type="match status" value="1"/>
</dbReference>
<dbReference type="SUPFAM" id="SSF52172">
    <property type="entry name" value="CheY-like"/>
    <property type="match status" value="1"/>
</dbReference>
<dbReference type="NCBIfam" id="TIGR00229">
    <property type="entry name" value="sensory_box"/>
    <property type="match status" value="1"/>
</dbReference>
<dbReference type="EMBL" id="LAZL01000041">
    <property type="protein sequence ID" value="KMT63796.1"/>
    <property type="molecule type" value="Genomic_DNA"/>
</dbReference>
<dbReference type="STRING" id="1513271.XM47_17750"/>
<dbReference type="CDD" id="cd00156">
    <property type="entry name" value="REC"/>
    <property type="match status" value="1"/>
</dbReference>
<name>A0A0J8JHA3_9ALTE</name>
<dbReference type="Gene3D" id="3.30.565.10">
    <property type="entry name" value="Histidine kinase-like ATPase, C-terminal domain"/>
    <property type="match status" value="1"/>
</dbReference>
<keyword evidence="6" id="KW-0418">Kinase</keyword>
<feature type="transmembrane region" description="Helical" evidence="10">
    <location>
        <begin position="287"/>
        <end position="310"/>
    </location>
</feature>
<evidence type="ECO:0000313" key="13">
    <source>
        <dbReference type="EMBL" id="KMT63796.1"/>
    </source>
</evidence>
<reference evidence="13 14" key="1">
    <citation type="submission" date="2015-04" db="EMBL/GenBank/DDBJ databases">
        <title>Draft Genome Sequence of the Novel Agar-Digesting Marine Bacterium Q1.</title>
        <authorList>
            <person name="Li Y."/>
            <person name="Li D."/>
            <person name="Chen G."/>
            <person name="Du Z."/>
        </authorList>
    </citation>
    <scope>NUCLEOTIDE SEQUENCE [LARGE SCALE GENOMIC DNA]</scope>
    <source>
        <strain evidence="13 14">Q1</strain>
    </source>
</reference>
<evidence type="ECO:0000256" key="2">
    <source>
        <dbReference type="ARBA" id="ARBA00012438"/>
    </source>
</evidence>
<dbReference type="GO" id="GO:0006355">
    <property type="term" value="P:regulation of DNA-templated transcription"/>
    <property type="evidence" value="ECO:0007669"/>
    <property type="project" value="InterPro"/>
</dbReference>
<keyword evidence="10" id="KW-0472">Membrane</keyword>
<evidence type="ECO:0000256" key="10">
    <source>
        <dbReference type="SAM" id="Phobius"/>
    </source>
</evidence>
<evidence type="ECO:0000259" key="12">
    <source>
        <dbReference type="PROSITE" id="PS50110"/>
    </source>
</evidence>
<dbReference type="OrthoDB" id="9772100at2"/>
<dbReference type="GO" id="GO:0005524">
    <property type="term" value="F:ATP binding"/>
    <property type="evidence" value="ECO:0007669"/>
    <property type="project" value="UniProtKB-KW"/>
</dbReference>
<dbReference type="SMART" id="SM00388">
    <property type="entry name" value="HisKA"/>
    <property type="match status" value="1"/>
</dbReference>
<comment type="catalytic activity">
    <reaction evidence="1">
        <text>ATP + protein L-histidine = ADP + protein N-phospho-L-histidine.</text>
        <dbReference type="EC" id="2.7.13.3"/>
    </reaction>
</comment>
<dbReference type="CDD" id="cd00130">
    <property type="entry name" value="PAS"/>
    <property type="match status" value="1"/>
</dbReference>
<dbReference type="CDD" id="cd00082">
    <property type="entry name" value="HisKA"/>
    <property type="match status" value="1"/>
</dbReference>
<dbReference type="Gene3D" id="3.40.50.2300">
    <property type="match status" value="1"/>
</dbReference>
<dbReference type="InterPro" id="IPR005467">
    <property type="entry name" value="His_kinase_dom"/>
</dbReference>
<dbReference type="Pfam" id="PF00072">
    <property type="entry name" value="Response_reg"/>
    <property type="match status" value="1"/>
</dbReference>
<dbReference type="GO" id="GO:0000155">
    <property type="term" value="F:phosphorelay sensor kinase activity"/>
    <property type="evidence" value="ECO:0007669"/>
    <property type="project" value="InterPro"/>
</dbReference>
<dbReference type="SUPFAM" id="SSF55874">
    <property type="entry name" value="ATPase domain of HSP90 chaperone/DNA topoisomerase II/histidine kinase"/>
    <property type="match status" value="1"/>
</dbReference>
<dbReference type="Proteomes" id="UP000037600">
    <property type="component" value="Unassembled WGS sequence"/>
</dbReference>
<proteinExistence type="predicted"/>
<keyword evidence="10" id="KW-1133">Transmembrane helix</keyword>
<dbReference type="InterPro" id="IPR001789">
    <property type="entry name" value="Sig_transdc_resp-reg_receiver"/>
</dbReference>
<dbReference type="Gene3D" id="1.10.287.130">
    <property type="match status" value="1"/>
</dbReference>
<feature type="domain" description="Response regulatory" evidence="12">
    <location>
        <begin position="851"/>
        <end position="967"/>
    </location>
</feature>
<comment type="caution">
    <text evidence="13">The sequence shown here is derived from an EMBL/GenBank/DDBJ whole genome shotgun (WGS) entry which is preliminary data.</text>
</comment>
<evidence type="ECO:0000313" key="14">
    <source>
        <dbReference type="Proteomes" id="UP000037600"/>
    </source>
</evidence>
<sequence>MNALLNFLMNKFGQWNFIGFILGIICLSGLGYAIQAQLTNHFQKEKEQYLSTQADIIQTEIISSLEQKLNEYNSWSDHPIILEFAKSKKAQAKNQGADFPSIAEMNFIALLIDNGVLSNINYLNTYITSSTGELLWHAETSHYSSFSQHQSFEQKLALLGEYKSTYLLAKLKQQNPIRFLLLYPIFDEDVHVANFAVELNINTVFQNIVKLAKASTESDIYLYDHQLETYSISEHEFTPIDTFSQRPKIKTSFIDEETINTWRWSKAADFGIYLSQPISVMDESLKVIHLSMFIFVFFTFSVLFVLLLVLNKSQKQIRLNQKNILRQQNRLQHIQDLSLVAGIEVAHKNNKIIWHNGFEYLFNLVDKNIDRPKQLLNHLSNKQKIRYKKCFDKVKQTHTSAQLEIQTKSNDGKHFYFLIKMFNQAAENPIDASTIILISDITEQKLKQVAALKDEVDYRDLILQSAHDGIVGVDLSGQINLMNQASKAMLNYTEQQTKQLDFDTLVEISQDEFGLVRICILEKIIQDTLPINLTCWFKRANDERFTVDCRVSPIIKHGKLVGAVYLFKDISLIKQAEQERQALSEQLRHAQKMEAIGQLTGGIAHDFNNILASVLGYAELAQDCIELDRIDKVPDYLEQVTLSGERARDLIKQMMVFSRKESQQLQCIELTKLIDDSLAMIRPLLPSTINIELDLNANAQLKVDNVQFQQLIMNLSINARDAMAEKGTLHISTQMVINAEASCTSCHQEFSQTMVMIKIQDTGSGISKETIKKIFDPYFTTKDLGEGTGMGLSIVHGIVHQLGGHLVVESLENVGSSFQVYLPCVNSEEDSNSAAPLPQAQQLNLNDYQPNILIVDDETSIAELLADKLTLAGYKTVTTSDSVEALSIINDVNFDFDCIITDQTMPYITGLELAKAAIEVKPELPIILCTGYSDKIDEKTALSAGVFAYIHKPINFNLLKLKLNQAVSHH</sequence>
<dbReference type="InterPro" id="IPR013767">
    <property type="entry name" value="PAS_fold"/>
</dbReference>
<feature type="transmembrane region" description="Helical" evidence="10">
    <location>
        <begin position="12"/>
        <end position="34"/>
    </location>
</feature>
<dbReference type="InterPro" id="IPR003661">
    <property type="entry name" value="HisK_dim/P_dom"/>
</dbReference>
<dbReference type="PANTHER" id="PTHR43065">
    <property type="entry name" value="SENSOR HISTIDINE KINASE"/>
    <property type="match status" value="1"/>
</dbReference>
<dbReference type="InterPro" id="IPR011006">
    <property type="entry name" value="CheY-like_superfamily"/>
</dbReference>
<keyword evidence="4" id="KW-0808">Transferase</keyword>
<keyword evidence="8" id="KW-0902">Two-component regulatory system</keyword>
<keyword evidence="5" id="KW-0547">Nucleotide-binding</keyword>
<keyword evidence="7" id="KW-0067">ATP-binding</keyword>
<feature type="modified residue" description="4-aspartylphosphate" evidence="9">
    <location>
        <position position="902"/>
    </location>
</feature>
<dbReference type="SMART" id="SM00387">
    <property type="entry name" value="HATPase_c"/>
    <property type="match status" value="1"/>
</dbReference>
<dbReference type="Pfam" id="PF00989">
    <property type="entry name" value="PAS"/>
    <property type="match status" value="1"/>
</dbReference>
<evidence type="ECO:0000256" key="7">
    <source>
        <dbReference type="ARBA" id="ARBA00022840"/>
    </source>
</evidence>
<dbReference type="SUPFAM" id="SSF47384">
    <property type="entry name" value="Homodimeric domain of signal transducing histidine kinase"/>
    <property type="match status" value="1"/>
</dbReference>
<dbReference type="InterPro" id="IPR003594">
    <property type="entry name" value="HATPase_dom"/>
</dbReference>
<feature type="domain" description="Histidine kinase" evidence="11">
    <location>
        <begin position="602"/>
        <end position="826"/>
    </location>
</feature>
<dbReference type="Pfam" id="PF00512">
    <property type="entry name" value="HisKA"/>
    <property type="match status" value="1"/>
</dbReference>
<accession>A0A0J8JHA3</accession>
<evidence type="ECO:0000256" key="5">
    <source>
        <dbReference type="ARBA" id="ARBA00022741"/>
    </source>
</evidence>
<evidence type="ECO:0000256" key="6">
    <source>
        <dbReference type="ARBA" id="ARBA00022777"/>
    </source>
</evidence>
<evidence type="ECO:0000256" key="8">
    <source>
        <dbReference type="ARBA" id="ARBA00023012"/>
    </source>
</evidence>
<organism evidence="13 14">
    <name type="scientific">Catenovulum maritimum</name>
    <dbReference type="NCBI Taxonomy" id="1513271"/>
    <lineage>
        <taxon>Bacteria</taxon>
        <taxon>Pseudomonadati</taxon>
        <taxon>Pseudomonadota</taxon>
        <taxon>Gammaproteobacteria</taxon>
        <taxon>Alteromonadales</taxon>
        <taxon>Alteromonadaceae</taxon>
        <taxon>Catenovulum</taxon>
    </lineage>
</organism>
<dbReference type="EC" id="2.7.13.3" evidence="2"/>
<dbReference type="PROSITE" id="PS50110">
    <property type="entry name" value="RESPONSE_REGULATORY"/>
    <property type="match status" value="1"/>
</dbReference>
<dbReference type="InterPro" id="IPR004358">
    <property type="entry name" value="Sig_transdc_His_kin-like_C"/>
</dbReference>